<evidence type="ECO:0000259" key="2">
    <source>
        <dbReference type="Pfam" id="PF00646"/>
    </source>
</evidence>
<feature type="transmembrane region" description="Helical" evidence="1">
    <location>
        <begin position="101"/>
        <end position="121"/>
    </location>
</feature>
<dbReference type="InterPro" id="IPR001810">
    <property type="entry name" value="F-box_dom"/>
</dbReference>
<dbReference type="Gene3D" id="1.20.1280.50">
    <property type="match status" value="1"/>
</dbReference>
<accession>A0AAV0KJA9</accession>
<organism evidence="4 5">
    <name type="scientific">Linum tenue</name>
    <dbReference type="NCBI Taxonomy" id="586396"/>
    <lineage>
        <taxon>Eukaryota</taxon>
        <taxon>Viridiplantae</taxon>
        <taxon>Streptophyta</taxon>
        <taxon>Embryophyta</taxon>
        <taxon>Tracheophyta</taxon>
        <taxon>Spermatophyta</taxon>
        <taxon>Magnoliopsida</taxon>
        <taxon>eudicotyledons</taxon>
        <taxon>Gunneridae</taxon>
        <taxon>Pentapetalae</taxon>
        <taxon>rosids</taxon>
        <taxon>fabids</taxon>
        <taxon>Malpighiales</taxon>
        <taxon>Linaceae</taxon>
        <taxon>Linum</taxon>
    </lineage>
</organism>
<keyword evidence="5" id="KW-1185">Reference proteome</keyword>
<dbReference type="Pfam" id="PF03478">
    <property type="entry name" value="Beta-prop_KIB1-4"/>
    <property type="match status" value="1"/>
</dbReference>
<evidence type="ECO:0000256" key="1">
    <source>
        <dbReference type="SAM" id="Phobius"/>
    </source>
</evidence>
<sequence length="341" mass="37752">MLRSRVGAGRRQQVEVGSPWGDLCPDILSSIFEKLPPNPGAGRLQFRSVCKNWRQIPHRHAEKSPASRAPLKPPMSAEIPSKIREELSCACIRYSWPGSGWLLLSISGVGIMGLFNPFLHWPTSFVRLPALPHSVSQPPSKAAFSAPPTDPDWTIFLVRDSCSFSTFRRGELRWSEYTCGGKGDRRFCEGIGYREGSFFCLFDTGYVLIFGVGAGRRMGAMLVAVAAPPAMVMLARQNRLRVVAAAAGSDGEFLVMSWGRGGGGSGIRLLRIERKTGEQLQDGRGWGSDILVKEWASVTVEETSLPPMVADVLDLCPRFLAFYIVLFFLSLHLFFMWGCKY</sequence>
<keyword evidence="1" id="KW-1133">Transmembrane helix</keyword>
<dbReference type="InterPro" id="IPR005174">
    <property type="entry name" value="KIB1-4_b-propeller"/>
</dbReference>
<dbReference type="EMBL" id="CAMGYJ010000005">
    <property type="protein sequence ID" value="CAI0421500.1"/>
    <property type="molecule type" value="Genomic_DNA"/>
</dbReference>
<keyword evidence="1" id="KW-0472">Membrane</keyword>
<feature type="domain" description="KIB1-4 beta-propeller" evidence="3">
    <location>
        <begin position="94"/>
        <end position="256"/>
    </location>
</feature>
<dbReference type="PANTHER" id="PTHR44259:SF114">
    <property type="entry name" value="OS06G0707300 PROTEIN"/>
    <property type="match status" value="1"/>
</dbReference>
<name>A0AAV0KJA9_9ROSI</name>
<dbReference type="AlphaFoldDB" id="A0AAV0KJA9"/>
<keyword evidence="1" id="KW-0812">Transmembrane</keyword>
<gene>
    <name evidence="4" type="ORF">LITE_LOCUS18767</name>
</gene>
<evidence type="ECO:0000259" key="3">
    <source>
        <dbReference type="Pfam" id="PF03478"/>
    </source>
</evidence>
<evidence type="ECO:0000313" key="5">
    <source>
        <dbReference type="Proteomes" id="UP001154282"/>
    </source>
</evidence>
<reference evidence="4" key="1">
    <citation type="submission" date="2022-08" db="EMBL/GenBank/DDBJ databases">
        <authorList>
            <person name="Gutierrez-Valencia J."/>
        </authorList>
    </citation>
    <scope>NUCLEOTIDE SEQUENCE</scope>
</reference>
<dbReference type="InterPro" id="IPR050942">
    <property type="entry name" value="F-box_BR-signaling"/>
</dbReference>
<dbReference type="PANTHER" id="PTHR44259">
    <property type="entry name" value="OS07G0183000 PROTEIN-RELATED"/>
    <property type="match status" value="1"/>
</dbReference>
<comment type="caution">
    <text evidence="4">The sequence shown here is derived from an EMBL/GenBank/DDBJ whole genome shotgun (WGS) entry which is preliminary data.</text>
</comment>
<proteinExistence type="predicted"/>
<dbReference type="Pfam" id="PF00646">
    <property type="entry name" value="F-box"/>
    <property type="match status" value="1"/>
</dbReference>
<evidence type="ECO:0008006" key="6">
    <source>
        <dbReference type="Google" id="ProtNLM"/>
    </source>
</evidence>
<evidence type="ECO:0000313" key="4">
    <source>
        <dbReference type="EMBL" id="CAI0421500.1"/>
    </source>
</evidence>
<feature type="domain" description="F-box" evidence="2">
    <location>
        <begin position="20"/>
        <end position="56"/>
    </location>
</feature>
<dbReference type="Proteomes" id="UP001154282">
    <property type="component" value="Unassembled WGS sequence"/>
</dbReference>
<protein>
    <recommendedName>
        <fullName evidence="6">F-box domain-containing protein</fullName>
    </recommendedName>
</protein>
<feature type="transmembrane region" description="Helical" evidence="1">
    <location>
        <begin position="320"/>
        <end position="339"/>
    </location>
</feature>